<keyword evidence="6" id="KW-0521">NADP</keyword>
<comment type="catalytic activity">
    <reaction evidence="10">
        <text>2 nitric oxide + NADPH + 2 O2 = 2 nitrate + NADP(+) + H(+)</text>
        <dbReference type="Rhea" id="RHEA:19465"/>
        <dbReference type="ChEBI" id="CHEBI:15378"/>
        <dbReference type="ChEBI" id="CHEBI:15379"/>
        <dbReference type="ChEBI" id="CHEBI:16480"/>
        <dbReference type="ChEBI" id="CHEBI:17632"/>
        <dbReference type="ChEBI" id="CHEBI:57783"/>
        <dbReference type="ChEBI" id="CHEBI:58349"/>
        <dbReference type="EC" id="1.14.12.17"/>
    </reaction>
</comment>
<evidence type="ECO:0000256" key="4">
    <source>
        <dbReference type="ARBA" id="ARBA00012229"/>
    </source>
</evidence>
<dbReference type="PROSITE" id="PS51384">
    <property type="entry name" value="FAD_FR"/>
    <property type="match status" value="1"/>
</dbReference>
<dbReference type="PANTHER" id="PTHR47354">
    <property type="entry name" value="NADH OXIDOREDUCTASE HCR"/>
    <property type="match status" value="1"/>
</dbReference>
<dbReference type="GO" id="GO:0019825">
    <property type="term" value="F:oxygen binding"/>
    <property type="evidence" value="ECO:0007669"/>
    <property type="project" value="InterPro"/>
</dbReference>
<dbReference type="InterPro" id="IPR001433">
    <property type="entry name" value="OxRdtase_FAD/NAD-bd"/>
</dbReference>
<dbReference type="EMBL" id="BOPH01000020">
    <property type="protein sequence ID" value="GIJ66702.1"/>
    <property type="molecule type" value="Genomic_DNA"/>
</dbReference>
<dbReference type="SUPFAM" id="SSF52343">
    <property type="entry name" value="Ferredoxin reductase-like, C-terminal NADP-linked domain"/>
    <property type="match status" value="1"/>
</dbReference>
<dbReference type="PRINTS" id="PR00371">
    <property type="entry name" value="FPNCR"/>
</dbReference>
<dbReference type="AlphaFoldDB" id="A0A8J4ECB7"/>
<dbReference type="GO" id="GO:0020037">
    <property type="term" value="F:heme binding"/>
    <property type="evidence" value="ECO:0007669"/>
    <property type="project" value="InterPro"/>
</dbReference>
<name>A0A8J4ECB7_9ACTN</name>
<evidence type="ECO:0000256" key="11">
    <source>
        <dbReference type="RuleBase" id="RU000356"/>
    </source>
</evidence>
<organism evidence="14 15">
    <name type="scientific">Virgisporangium ochraceum</name>
    <dbReference type="NCBI Taxonomy" id="65505"/>
    <lineage>
        <taxon>Bacteria</taxon>
        <taxon>Bacillati</taxon>
        <taxon>Actinomycetota</taxon>
        <taxon>Actinomycetes</taxon>
        <taxon>Micromonosporales</taxon>
        <taxon>Micromonosporaceae</taxon>
        <taxon>Virgisporangium</taxon>
    </lineage>
</organism>
<evidence type="ECO:0000313" key="14">
    <source>
        <dbReference type="EMBL" id="GIJ66702.1"/>
    </source>
</evidence>
<keyword evidence="7" id="KW-0411">Iron-sulfur</keyword>
<dbReference type="SUPFAM" id="SSF46458">
    <property type="entry name" value="Globin-like"/>
    <property type="match status" value="1"/>
</dbReference>
<evidence type="ECO:0000259" key="13">
    <source>
        <dbReference type="PROSITE" id="PS51384"/>
    </source>
</evidence>
<evidence type="ECO:0000256" key="7">
    <source>
        <dbReference type="ARBA" id="ARBA00023014"/>
    </source>
</evidence>
<evidence type="ECO:0000256" key="3">
    <source>
        <dbReference type="ARBA" id="ARBA00006401"/>
    </source>
</evidence>
<dbReference type="InterPro" id="IPR050415">
    <property type="entry name" value="MRET"/>
</dbReference>
<evidence type="ECO:0000313" key="15">
    <source>
        <dbReference type="Proteomes" id="UP000635606"/>
    </source>
</evidence>
<evidence type="ECO:0000256" key="6">
    <source>
        <dbReference type="ARBA" id="ARBA00022857"/>
    </source>
</evidence>
<dbReference type="InterPro" id="IPR017927">
    <property type="entry name" value="FAD-bd_FR_type"/>
</dbReference>
<sequence>MDTERLRASWATVAAYGTQVPQFFYARLFLAHPELRDMFPVSMATQSDRLVAALGRIVSEVDDLTDVTPVIQQLGRDHRRFQVRAEHYPFVGEALLATLQQFLGADWTPELAADWTAAYTVVATVMGDAAKAAEGVSPPWWQAEVVAHERRGYDIALLRLRPEPAYTYRAGQSMAVETSIRPRLWRTYSIANAPRADGTLDLHIKAVPGGQVSNALVNSVGTGDTLRLGAPVGARLTLDRDSGRHLLLLAGGTGLAPLKAILEQLAAAEQPRRVTLFTGARTAADLYDAPALGRMEQQLPWLTVVPVLSHDPYHPGERGMVTEAALRHHNWLDHDVYACGPDSMVSDAVARLTAAGIPADRIRTEDFEAEPYRATTTRTREVSAL</sequence>
<dbReference type="Pfam" id="PF00042">
    <property type="entry name" value="Globin"/>
    <property type="match status" value="1"/>
</dbReference>
<dbReference type="Pfam" id="PF00175">
    <property type="entry name" value="NAD_binding_1"/>
    <property type="match status" value="1"/>
</dbReference>
<gene>
    <name evidence="14" type="ORF">Voc01_016190</name>
</gene>
<protein>
    <recommendedName>
        <fullName evidence="4">nitric oxide dioxygenase</fullName>
        <ecNumber evidence="4">1.14.12.17</ecNumber>
    </recommendedName>
</protein>
<comment type="similarity">
    <text evidence="11">Belongs to the globin family.</text>
</comment>
<keyword evidence="5" id="KW-0001">2Fe-2S</keyword>
<keyword evidence="11" id="KW-0349">Heme</keyword>
<evidence type="ECO:0000256" key="8">
    <source>
        <dbReference type="ARBA" id="ARBA00023027"/>
    </source>
</evidence>
<dbReference type="SUPFAM" id="SSF63380">
    <property type="entry name" value="Riboflavin synthase domain-like"/>
    <property type="match status" value="1"/>
</dbReference>
<dbReference type="InterPro" id="IPR001709">
    <property type="entry name" value="Flavoprot_Pyr_Nucl_cyt_Rdtase"/>
</dbReference>
<keyword evidence="11" id="KW-0479">Metal-binding</keyword>
<dbReference type="InterPro" id="IPR009050">
    <property type="entry name" value="Globin-like_sf"/>
</dbReference>
<keyword evidence="8" id="KW-0520">NAD</keyword>
<keyword evidence="11" id="KW-0561">Oxygen transport</keyword>
<dbReference type="Gene3D" id="1.10.490.10">
    <property type="entry name" value="Globins"/>
    <property type="match status" value="1"/>
</dbReference>
<dbReference type="PANTHER" id="PTHR47354:SF5">
    <property type="entry name" value="PROTEIN RFBI"/>
    <property type="match status" value="1"/>
</dbReference>
<dbReference type="PROSITE" id="PS01033">
    <property type="entry name" value="GLOBIN"/>
    <property type="match status" value="1"/>
</dbReference>
<dbReference type="PRINTS" id="PR00410">
    <property type="entry name" value="PHEHYDRXLASE"/>
</dbReference>
<reference evidence="14" key="1">
    <citation type="submission" date="2021-01" db="EMBL/GenBank/DDBJ databases">
        <title>Whole genome shotgun sequence of Virgisporangium ochraceum NBRC 16418.</title>
        <authorList>
            <person name="Komaki H."/>
            <person name="Tamura T."/>
        </authorList>
    </citation>
    <scope>NUCLEOTIDE SEQUENCE</scope>
    <source>
        <strain evidence="14">NBRC 16418</strain>
    </source>
</reference>
<dbReference type="InterPro" id="IPR039261">
    <property type="entry name" value="FNR_nucleotide-bd"/>
</dbReference>
<dbReference type="Pfam" id="PF00970">
    <property type="entry name" value="FAD_binding_6"/>
    <property type="match status" value="1"/>
</dbReference>
<keyword evidence="11" id="KW-0408">Iron</keyword>
<evidence type="ECO:0000256" key="1">
    <source>
        <dbReference type="ARBA" id="ARBA00001970"/>
    </source>
</evidence>
<dbReference type="Gene3D" id="2.40.30.10">
    <property type="entry name" value="Translation factors"/>
    <property type="match status" value="1"/>
</dbReference>
<accession>A0A8J4ECB7</accession>
<comment type="catalytic activity">
    <reaction evidence="9">
        <text>2 nitric oxide + NADH + 2 O2 = 2 nitrate + NAD(+) + H(+)</text>
        <dbReference type="Rhea" id="RHEA:19469"/>
        <dbReference type="ChEBI" id="CHEBI:15378"/>
        <dbReference type="ChEBI" id="CHEBI:15379"/>
        <dbReference type="ChEBI" id="CHEBI:16480"/>
        <dbReference type="ChEBI" id="CHEBI:17632"/>
        <dbReference type="ChEBI" id="CHEBI:57540"/>
        <dbReference type="ChEBI" id="CHEBI:57945"/>
        <dbReference type="EC" id="1.14.12.17"/>
    </reaction>
</comment>
<comment type="cofactor">
    <cofactor evidence="1">
        <name>heme b</name>
        <dbReference type="ChEBI" id="CHEBI:60344"/>
    </cofactor>
</comment>
<dbReference type="CDD" id="cd19753">
    <property type="entry name" value="Mb-like_oxidoreductase"/>
    <property type="match status" value="1"/>
</dbReference>
<evidence type="ECO:0000256" key="10">
    <source>
        <dbReference type="ARBA" id="ARBA00049433"/>
    </source>
</evidence>
<dbReference type="InterPro" id="IPR000971">
    <property type="entry name" value="Globin"/>
</dbReference>
<proteinExistence type="inferred from homology"/>
<comment type="caution">
    <text evidence="14">The sequence shown here is derived from an EMBL/GenBank/DDBJ whole genome shotgun (WGS) entry which is preliminary data.</text>
</comment>
<evidence type="ECO:0000259" key="12">
    <source>
        <dbReference type="PROSITE" id="PS01033"/>
    </source>
</evidence>
<dbReference type="GO" id="GO:0005344">
    <property type="term" value="F:oxygen carrier activity"/>
    <property type="evidence" value="ECO:0007669"/>
    <property type="project" value="UniProtKB-KW"/>
</dbReference>
<dbReference type="InterPro" id="IPR012292">
    <property type="entry name" value="Globin/Proto"/>
</dbReference>
<dbReference type="EC" id="1.14.12.17" evidence="4"/>
<dbReference type="Proteomes" id="UP000635606">
    <property type="component" value="Unassembled WGS sequence"/>
</dbReference>
<evidence type="ECO:0000256" key="9">
    <source>
        <dbReference type="ARBA" id="ARBA00048649"/>
    </source>
</evidence>
<dbReference type="RefSeq" id="WP_203926670.1">
    <property type="nucleotide sequence ID" value="NZ_BOPH01000020.1"/>
</dbReference>
<keyword evidence="15" id="KW-1185">Reference proteome</keyword>
<comment type="similarity">
    <text evidence="3">In the C-terminal section; belongs to the flavoprotein pyridine nucleotide cytochrome reductase family.</text>
</comment>
<dbReference type="CDD" id="cd06187">
    <property type="entry name" value="O2ase_reductase_like"/>
    <property type="match status" value="1"/>
</dbReference>
<feature type="domain" description="Globin" evidence="12">
    <location>
        <begin position="1"/>
        <end position="131"/>
    </location>
</feature>
<dbReference type="GO" id="GO:0008941">
    <property type="term" value="F:nitric oxide dioxygenase NAD(P)H activity"/>
    <property type="evidence" value="ECO:0007669"/>
    <property type="project" value="UniProtKB-EC"/>
</dbReference>
<dbReference type="InterPro" id="IPR008333">
    <property type="entry name" value="Cbr1-like_FAD-bd_dom"/>
</dbReference>
<dbReference type="Gene3D" id="3.40.50.80">
    <property type="entry name" value="Nucleotide-binding domain of ferredoxin-NADP reductase (FNR) module"/>
    <property type="match status" value="1"/>
</dbReference>
<feature type="domain" description="FAD-binding FR-type" evidence="13">
    <location>
        <begin position="138"/>
        <end position="238"/>
    </location>
</feature>
<keyword evidence="11" id="KW-0813">Transport</keyword>
<dbReference type="InterPro" id="IPR017938">
    <property type="entry name" value="Riboflavin_synthase-like_b-brl"/>
</dbReference>
<dbReference type="GO" id="GO:0051537">
    <property type="term" value="F:2 iron, 2 sulfur cluster binding"/>
    <property type="evidence" value="ECO:0007669"/>
    <property type="project" value="UniProtKB-KW"/>
</dbReference>
<evidence type="ECO:0000256" key="2">
    <source>
        <dbReference type="ARBA" id="ARBA00001974"/>
    </source>
</evidence>
<evidence type="ECO:0000256" key="5">
    <source>
        <dbReference type="ARBA" id="ARBA00022714"/>
    </source>
</evidence>
<comment type="cofactor">
    <cofactor evidence="2">
        <name>FAD</name>
        <dbReference type="ChEBI" id="CHEBI:57692"/>
    </cofactor>
</comment>